<feature type="compositionally biased region" description="Basic and acidic residues" evidence="1">
    <location>
        <begin position="15"/>
        <end position="42"/>
    </location>
</feature>
<feature type="compositionally biased region" description="Basic and acidic residues" evidence="1">
    <location>
        <begin position="147"/>
        <end position="160"/>
    </location>
</feature>
<feature type="compositionally biased region" description="Polar residues" evidence="1">
    <location>
        <begin position="187"/>
        <end position="203"/>
    </location>
</feature>
<sequence>MNPCSPVLFLFQKKKASDESDKKERKKKGDESKRMEKQERTSKVSVTGAAPELAPAATDRPATPDLDVRARTTVESQPPMATEDATSPKLTEGRALNPPIATEGDVATVSHPDGATIPPEKGEATIPPSTGEAVTPPTAGEVGIPSDKGEITIPPRRETGDPPGTGETDKSPSAPTPPTPDVGPGEVSSQKSAPPTPKTSGIP</sequence>
<organism evidence="2">
    <name type="scientific">Bracon brevicornis</name>
    <dbReference type="NCBI Taxonomy" id="1563983"/>
    <lineage>
        <taxon>Eukaryota</taxon>
        <taxon>Metazoa</taxon>
        <taxon>Ecdysozoa</taxon>
        <taxon>Arthropoda</taxon>
        <taxon>Hexapoda</taxon>
        <taxon>Insecta</taxon>
        <taxon>Pterygota</taxon>
        <taxon>Neoptera</taxon>
        <taxon>Endopterygota</taxon>
        <taxon>Hymenoptera</taxon>
        <taxon>Apocrita</taxon>
        <taxon>Ichneumonoidea</taxon>
        <taxon>Braconidae</taxon>
        <taxon>Braconinae</taxon>
        <taxon>Bracon</taxon>
    </lineage>
</organism>
<feature type="compositionally biased region" description="Low complexity" evidence="1">
    <location>
        <begin position="53"/>
        <end position="65"/>
    </location>
</feature>
<accession>A0A6V7INW0</accession>
<proteinExistence type="predicted"/>
<dbReference type="AlphaFoldDB" id="A0A6V7INW0"/>
<protein>
    <submittedName>
        <fullName evidence="2">Uncharacterized protein</fullName>
    </submittedName>
</protein>
<feature type="region of interest" description="Disordered" evidence="1">
    <location>
        <begin position="1"/>
        <end position="203"/>
    </location>
</feature>
<reference evidence="2" key="1">
    <citation type="submission" date="2020-07" db="EMBL/GenBank/DDBJ databases">
        <authorList>
            <person name="Ferguson B K."/>
        </authorList>
    </citation>
    <scope>NUCLEOTIDE SEQUENCE</scope>
    <source>
        <strain evidence="2">L06</strain>
    </source>
</reference>
<evidence type="ECO:0000313" key="2">
    <source>
        <dbReference type="EMBL" id="CAD1540714.1"/>
    </source>
</evidence>
<dbReference type="EMBL" id="CADCXW020000008">
    <property type="protein sequence ID" value="CAD1540714.1"/>
    <property type="molecule type" value="Genomic_DNA"/>
</dbReference>
<gene>
    <name evidence="2" type="ORF">BBRV_LOCUS28945</name>
</gene>
<name>A0A6V7INW0_9HYME</name>
<evidence type="ECO:0000256" key="1">
    <source>
        <dbReference type="SAM" id="MobiDB-lite"/>
    </source>
</evidence>